<dbReference type="Proteomes" id="UP000237105">
    <property type="component" value="Unassembled WGS sequence"/>
</dbReference>
<protein>
    <submittedName>
        <fullName evidence="1">Uncharacterized protein</fullName>
    </submittedName>
</protein>
<sequence>MSSSEPANSVSESVGSAFAPNALTDDKIIEIVRGTRSRYKKGKGALRRFKATGGTRAPSSSSSSTLATKQAETIAILQRQIS</sequence>
<organism evidence="1 2">
    <name type="scientific">Parasponia andersonii</name>
    <name type="common">Sponia andersonii</name>
    <dbReference type="NCBI Taxonomy" id="3476"/>
    <lineage>
        <taxon>Eukaryota</taxon>
        <taxon>Viridiplantae</taxon>
        <taxon>Streptophyta</taxon>
        <taxon>Embryophyta</taxon>
        <taxon>Tracheophyta</taxon>
        <taxon>Spermatophyta</taxon>
        <taxon>Magnoliopsida</taxon>
        <taxon>eudicotyledons</taxon>
        <taxon>Gunneridae</taxon>
        <taxon>Pentapetalae</taxon>
        <taxon>rosids</taxon>
        <taxon>fabids</taxon>
        <taxon>Rosales</taxon>
        <taxon>Cannabaceae</taxon>
        <taxon>Parasponia</taxon>
    </lineage>
</organism>
<comment type="caution">
    <text evidence="1">The sequence shown here is derived from an EMBL/GenBank/DDBJ whole genome shotgun (WGS) entry which is preliminary data.</text>
</comment>
<proteinExistence type="predicted"/>
<reference evidence="2" key="1">
    <citation type="submission" date="2016-06" db="EMBL/GenBank/DDBJ databases">
        <title>Parallel loss of symbiosis genes in relatives of nitrogen-fixing non-legume Parasponia.</title>
        <authorList>
            <person name="Van Velzen R."/>
            <person name="Holmer R."/>
            <person name="Bu F."/>
            <person name="Rutten L."/>
            <person name="Van Zeijl A."/>
            <person name="Liu W."/>
            <person name="Santuari L."/>
            <person name="Cao Q."/>
            <person name="Sharma T."/>
            <person name="Shen D."/>
            <person name="Roswanjaya Y."/>
            <person name="Wardhani T."/>
            <person name="Kalhor M.S."/>
            <person name="Jansen J."/>
            <person name="Van den Hoogen J."/>
            <person name="Gungor B."/>
            <person name="Hartog M."/>
            <person name="Hontelez J."/>
            <person name="Verver J."/>
            <person name="Yang W.-C."/>
            <person name="Schijlen E."/>
            <person name="Repin R."/>
            <person name="Schilthuizen M."/>
            <person name="Schranz E."/>
            <person name="Heidstra R."/>
            <person name="Miyata K."/>
            <person name="Fedorova E."/>
            <person name="Kohlen W."/>
            <person name="Bisseling T."/>
            <person name="Smit S."/>
            <person name="Geurts R."/>
        </authorList>
    </citation>
    <scope>NUCLEOTIDE SEQUENCE [LARGE SCALE GENOMIC DNA]</scope>
    <source>
        <strain evidence="2">cv. WU1-14</strain>
    </source>
</reference>
<evidence type="ECO:0000313" key="1">
    <source>
        <dbReference type="EMBL" id="PON79737.1"/>
    </source>
</evidence>
<gene>
    <name evidence="1" type="ORF">PanWU01x14_009690</name>
</gene>
<keyword evidence="2" id="KW-1185">Reference proteome</keyword>
<dbReference type="AlphaFoldDB" id="A0A2P5E2J7"/>
<accession>A0A2P5E2J7</accession>
<dbReference type="EMBL" id="JXTB01000003">
    <property type="protein sequence ID" value="PON79737.1"/>
    <property type="molecule type" value="Genomic_DNA"/>
</dbReference>
<name>A0A2P5E2J7_PARAD</name>
<evidence type="ECO:0000313" key="2">
    <source>
        <dbReference type="Proteomes" id="UP000237105"/>
    </source>
</evidence>